<dbReference type="InterPro" id="IPR009241">
    <property type="entry name" value="HigB-like"/>
</dbReference>
<reference evidence="1 2" key="1">
    <citation type="submission" date="2018-08" db="EMBL/GenBank/DDBJ databases">
        <title>The draft genome squence of Brumimicrobium sp. N62.</title>
        <authorList>
            <person name="Du Z.-J."/>
            <person name="Luo H.-R."/>
        </authorList>
    </citation>
    <scope>NUCLEOTIDE SEQUENCE [LARGE SCALE GENOMIC DNA]</scope>
    <source>
        <strain evidence="1 2">N62</strain>
    </source>
</reference>
<dbReference type="OrthoDB" id="573082at2"/>
<dbReference type="EMBL" id="QURB01000005">
    <property type="protein sequence ID" value="RFC54173.1"/>
    <property type="molecule type" value="Genomic_DNA"/>
</dbReference>
<dbReference type="Proteomes" id="UP000257127">
    <property type="component" value="Unassembled WGS sequence"/>
</dbReference>
<sequence length="114" mass="13583">MVREIIFFGDKVLDFYSVQESKVQTKMEYVLDLVRFEQRVPNKFFKKLENTNGIYEVRIITSQKSIRILCFQDDGNLIVLTNGFIKKTQKTPKKEIKLAEKLKKEYLKLKEDEN</sequence>
<protein>
    <submittedName>
        <fullName evidence="1">Type II toxin-antitoxin system RelE/ParE family toxin</fullName>
    </submittedName>
</protein>
<organism evidence="1 2">
    <name type="scientific">Brumimicrobium aurantiacum</name>
    <dbReference type="NCBI Taxonomy" id="1737063"/>
    <lineage>
        <taxon>Bacteria</taxon>
        <taxon>Pseudomonadati</taxon>
        <taxon>Bacteroidota</taxon>
        <taxon>Flavobacteriia</taxon>
        <taxon>Flavobacteriales</taxon>
        <taxon>Crocinitomicaceae</taxon>
        <taxon>Brumimicrobium</taxon>
    </lineage>
</organism>
<keyword evidence="2" id="KW-1185">Reference proteome</keyword>
<dbReference type="RefSeq" id="WP_116881013.1">
    <property type="nucleotide sequence ID" value="NZ_QURB01000005.1"/>
</dbReference>
<accession>A0A3E1EXI5</accession>
<comment type="caution">
    <text evidence="1">The sequence shown here is derived from an EMBL/GenBank/DDBJ whole genome shotgun (WGS) entry which is preliminary data.</text>
</comment>
<proteinExistence type="predicted"/>
<dbReference type="AlphaFoldDB" id="A0A3E1EXI5"/>
<evidence type="ECO:0000313" key="1">
    <source>
        <dbReference type="EMBL" id="RFC54173.1"/>
    </source>
</evidence>
<evidence type="ECO:0000313" key="2">
    <source>
        <dbReference type="Proteomes" id="UP000257127"/>
    </source>
</evidence>
<dbReference type="Pfam" id="PF05973">
    <property type="entry name" value="Gp49"/>
    <property type="match status" value="1"/>
</dbReference>
<gene>
    <name evidence="1" type="ORF">DXU93_09305</name>
</gene>
<name>A0A3E1EXI5_9FLAO</name>